<name>A0ABQ7FWI9_DUNSA</name>
<accession>A0ABQ7FWI9</accession>
<proteinExistence type="predicted"/>
<keyword evidence="2" id="KW-1185">Reference proteome</keyword>
<dbReference type="InterPro" id="IPR027417">
    <property type="entry name" value="P-loop_NTPase"/>
</dbReference>
<dbReference type="Proteomes" id="UP000815325">
    <property type="component" value="Unassembled WGS sequence"/>
</dbReference>
<dbReference type="EMBL" id="MU070814">
    <property type="protein sequence ID" value="KAF5826602.1"/>
    <property type="molecule type" value="Genomic_DNA"/>
</dbReference>
<comment type="caution">
    <text evidence="1">The sequence shown here is derived from an EMBL/GenBank/DDBJ whole genome shotgun (WGS) entry which is preliminary data.</text>
</comment>
<evidence type="ECO:0000313" key="1">
    <source>
        <dbReference type="EMBL" id="KAF5826602.1"/>
    </source>
</evidence>
<gene>
    <name evidence="1" type="ORF">DUNSADRAFT_2550</name>
</gene>
<dbReference type="CDD" id="cd00882">
    <property type="entry name" value="Ras_like_GTPase"/>
    <property type="match status" value="1"/>
</dbReference>
<evidence type="ECO:0000313" key="2">
    <source>
        <dbReference type="Proteomes" id="UP000815325"/>
    </source>
</evidence>
<dbReference type="SUPFAM" id="SSF52540">
    <property type="entry name" value="P-loop containing nucleoside triphosphate hydrolases"/>
    <property type="match status" value="1"/>
</dbReference>
<reference evidence="1" key="1">
    <citation type="submission" date="2017-08" db="EMBL/GenBank/DDBJ databases">
        <authorList>
            <person name="Polle J.E."/>
            <person name="Barry K."/>
            <person name="Cushman J."/>
            <person name="Schmutz J."/>
            <person name="Tran D."/>
            <person name="Hathwaick L.T."/>
            <person name="Yim W.C."/>
            <person name="Jenkins J."/>
            <person name="Mckie-Krisberg Z.M."/>
            <person name="Prochnik S."/>
            <person name="Lindquist E."/>
            <person name="Dockter R.B."/>
            <person name="Adam C."/>
            <person name="Molina H."/>
            <person name="Bunkerborg J."/>
            <person name="Jin E."/>
            <person name="Buchheim M."/>
            <person name="Magnuson J."/>
        </authorList>
    </citation>
    <scope>NUCLEOTIDE SEQUENCE</scope>
    <source>
        <strain evidence="1">CCAP 19/18</strain>
    </source>
</reference>
<organism evidence="1 2">
    <name type="scientific">Dunaliella salina</name>
    <name type="common">Green alga</name>
    <name type="synonym">Protococcus salinus</name>
    <dbReference type="NCBI Taxonomy" id="3046"/>
    <lineage>
        <taxon>Eukaryota</taxon>
        <taxon>Viridiplantae</taxon>
        <taxon>Chlorophyta</taxon>
        <taxon>core chlorophytes</taxon>
        <taxon>Chlorophyceae</taxon>
        <taxon>CS clade</taxon>
        <taxon>Chlamydomonadales</taxon>
        <taxon>Dunaliellaceae</taxon>
        <taxon>Dunaliella</taxon>
    </lineage>
</organism>
<protein>
    <submittedName>
        <fullName evidence="1">Uncharacterized protein</fullName>
    </submittedName>
</protein>
<dbReference type="Pfam" id="PF08477">
    <property type="entry name" value="Roc"/>
    <property type="match status" value="1"/>
</dbReference>
<dbReference type="Gene3D" id="3.40.50.300">
    <property type="entry name" value="P-loop containing nucleotide triphosphate hydrolases"/>
    <property type="match status" value="1"/>
</dbReference>
<sequence length="193" mass="21347">MSEFMLKICVVGPCRSGKTLLCRALAEQPILNGEYHPTAAVRIQEFSRALGVDCVKVQLWDCSGSNQYQHYWPVLAKDLDGIVLTLDPQHPETEKELEAFYMNFAQPNALTMKQCLTLAIQVVKEGAYSLGGWQGLQGKLKKLSQAYVTMNPASPASGLQDAFVALDKLLAGCMQQKKDAIERQVMDEQPAPE</sequence>